<organism evidence="1 2">
    <name type="scientific">Peronosclerospora sorghi</name>
    <dbReference type="NCBI Taxonomy" id="230839"/>
    <lineage>
        <taxon>Eukaryota</taxon>
        <taxon>Sar</taxon>
        <taxon>Stramenopiles</taxon>
        <taxon>Oomycota</taxon>
        <taxon>Peronosporomycetes</taxon>
        <taxon>Peronosporales</taxon>
        <taxon>Peronosporaceae</taxon>
        <taxon>Peronosclerospora</taxon>
    </lineage>
</organism>
<accession>A0ACC0W276</accession>
<gene>
    <name evidence="1" type="ORF">PsorP6_008879</name>
</gene>
<proteinExistence type="predicted"/>
<reference evidence="1 2" key="1">
    <citation type="journal article" date="2022" name="bioRxiv">
        <title>The genome of the oomycete Peronosclerospora sorghi, a cosmopolitan pathogen of maize and sorghum, is inflated with dispersed pseudogenes.</title>
        <authorList>
            <person name="Fletcher K."/>
            <person name="Martin F."/>
            <person name="Isakeit T."/>
            <person name="Cavanaugh K."/>
            <person name="Magill C."/>
            <person name="Michelmore R."/>
        </authorList>
    </citation>
    <scope>NUCLEOTIDE SEQUENCE [LARGE SCALE GENOMIC DNA]</scope>
    <source>
        <strain evidence="1">P6</strain>
    </source>
</reference>
<comment type="caution">
    <text evidence="1">The sequence shown here is derived from an EMBL/GenBank/DDBJ whole genome shotgun (WGS) entry which is preliminary data.</text>
</comment>
<keyword evidence="2" id="KW-1185">Reference proteome</keyword>
<sequence>MYDVSNATRSIVPIAGGSGAAACVPVPGADVAIGLSFPSRRNHDQTSSMLPLSVPVPASDRLVLNGETSIPRAIAYPPRPLLADQPSSVSYESLHPPLLSDTASVTIGDEDGSVERENKGPRVDSYEIALAAKDVPRTYAESKESDEAEK</sequence>
<dbReference type="Proteomes" id="UP001163321">
    <property type="component" value="Chromosome 5"/>
</dbReference>
<evidence type="ECO:0000313" key="2">
    <source>
        <dbReference type="Proteomes" id="UP001163321"/>
    </source>
</evidence>
<dbReference type="EMBL" id="CM047584">
    <property type="protein sequence ID" value="KAI9912199.1"/>
    <property type="molecule type" value="Genomic_DNA"/>
</dbReference>
<protein>
    <submittedName>
        <fullName evidence="1">Uncharacterized protein</fullName>
    </submittedName>
</protein>
<evidence type="ECO:0000313" key="1">
    <source>
        <dbReference type="EMBL" id="KAI9912199.1"/>
    </source>
</evidence>
<name>A0ACC0W276_9STRA</name>